<proteinExistence type="predicted"/>
<dbReference type="AlphaFoldDB" id="A0AA40JEC9"/>
<sequence length="495" mass="55349">MQRQKQQGLGRGIISAEHGGLRFVAVGNRVLWGKWKSFADFLGDYLKVMLGSEWGNAEIAKPLAERHPVMQWYDKICHLQRTHAKESGELYSAPLTGAVSAYNRLAYNLYLIAHNVKDIQTRLLGRLRNKDNFQGAYYETQVAAWLINAGFELEFEDEKDISQSHCEFTATYPSTGDRYSVEAKSRETRLGGATRNRVGNQLRKALSKRALHKRLVFIDLNKALHTQEAVFQALSRAEYILKNSENMEIGGGAAPPAYVCVTNMNDQHALDGTAVATAVAFFSFKIDDFVGVDFSSLRAAARARERHWPMYQLLKSIGRHNEIPQTFGGELPSEVFAINPHPRLQVGDFYKVPGPRGAEVAAELMQAVVMEGKAYAILRDPATGENWIGTFEMTPAELADHARHPDTYFCVYQPQGKTVETAMDLFDFFVESHRDMPKEQLIALLPNHPDQASLHCLSKDELVELVAEGQTYGAIASGFKVKTLAELRAGRRGRA</sequence>
<dbReference type="EMBL" id="JQIM01000010">
    <property type="protein sequence ID" value="KGX08604.1"/>
    <property type="molecule type" value="Genomic_DNA"/>
</dbReference>
<comment type="caution">
    <text evidence="1">The sequence shown here is derived from an EMBL/GenBank/DDBJ whole genome shotgun (WGS) entry which is preliminary data.</text>
</comment>
<accession>A0AA40JEC9</accession>
<evidence type="ECO:0000313" key="2">
    <source>
        <dbReference type="Proteomes" id="UP000030475"/>
    </source>
</evidence>
<organism evidence="1 2">
    <name type="scientific">Burkholderia pseudomallei</name>
    <name type="common">Pseudomonas pseudomallei</name>
    <dbReference type="NCBI Taxonomy" id="28450"/>
    <lineage>
        <taxon>Bacteria</taxon>
        <taxon>Pseudomonadati</taxon>
        <taxon>Pseudomonadota</taxon>
        <taxon>Betaproteobacteria</taxon>
        <taxon>Burkholderiales</taxon>
        <taxon>Burkholderiaceae</taxon>
        <taxon>Burkholderia</taxon>
        <taxon>pseudomallei group</taxon>
    </lineage>
</organism>
<gene>
    <name evidence="1" type="ORF">Y036_3328</name>
</gene>
<name>A0AA40JEC9_BURPE</name>
<evidence type="ECO:0000313" key="1">
    <source>
        <dbReference type="EMBL" id="KGX08604.1"/>
    </source>
</evidence>
<dbReference type="Proteomes" id="UP000030475">
    <property type="component" value="Unassembled WGS sequence"/>
</dbReference>
<reference evidence="1 2" key="1">
    <citation type="submission" date="2014-08" db="EMBL/GenBank/DDBJ databases">
        <authorList>
            <person name="Bunnell A."/>
            <person name="Chain P.S."/>
            <person name="Chertkov O."/>
            <person name="Currie B.J."/>
            <person name="Daligault H.E."/>
            <person name="Davenport K.W."/>
            <person name="Davis C."/>
            <person name="Gleasner C.D."/>
            <person name="Johnson S.L."/>
            <person name="Kaestli M."/>
            <person name="Koren S."/>
            <person name="Kunde Y.A."/>
            <person name="Mayo M."/>
            <person name="McMurry K.K."/>
            <person name="Price E.P."/>
            <person name="Reitenga K.G."/>
            <person name="Robison R."/>
            <person name="Rosovitz M.J."/>
            <person name="Sarovich D.S."/>
            <person name="Teshima H."/>
        </authorList>
    </citation>
    <scope>NUCLEOTIDE SEQUENCE [LARGE SCALE GENOMIC DNA]</scope>
    <source>
        <strain evidence="1 2">MSHR44</strain>
    </source>
</reference>
<protein>
    <submittedName>
        <fullName evidence="1">Uncharacterized protein</fullName>
    </submittedName>
</protein>